<dbReference type="EMBL" id="JBIUZV010000003">
    <property type="protein sequence ID" value="MFJ3045579.1"/>
    <property type="molecule type" value="Genomic_DNA"/>
</dbReference>
<keyword evidence="4 6" id="KW-1133">Transmembrane helix</keyword>
<feature type="transmembrane region" description="Helical" evidence="6">
    <location>
        <begin position="184"/>
        <end position="203"/>
    </location>
</feature>
<dbReference type="Pfam" id="PF00892">
    <property type="entry name" value="EamA"/>
    <property type="match status" value="2"/>
</dbReference>
<keyword evidence="2" id="KW-1003">Cell membrane</keyword>
<feature type="transmembrane region" description="Helical" evidence="6">
    <location>
        <begin position="94"/>
        <end position="114"/>
    </location>
</feature>
<feature type="transmembrane region" description="Helical" evidence="6">
    <location>
        <begin position="121"/>
        <end position="139"/>
    </location>
</feature>
<dbReference type="PANTHER" id="PTHR32322:SF18">
    <property type="entry name" value="S-ADENOSYLMETHIONINE_S-ADENOSYLHOMOCYSTEINE TRANSPORTER"/>
    <property type="match status" value="1"/>
</dbReference>
<evidence type="ECO:0000313" key="8">
    <source>
        <dbReference type="EMBL" id="MFJ3045579.1"/>
    </source>
</evidence>
<evidence type="ECO:0000256" key="6">
    <source>
        <dbReference type="SAM" id="Phobius"/>
    </source>
</evidence>
<dbReference type="InterPro" id="IPR000620">
    <property type="entry name" value="EamA_dom"/>
</dbReference>
<evidence type="ECO:0000256" key="2">
    <source>
        <dbReference type="ARBA" id="ARBA00022475"/>
    </source>
</evidence>
<evidence type="ECO:0000256" key="1">
    <source>
        <dbReference type="ARBA" id="ARBA00004651"/>
    </source>
</evidence>
<accession>A0ABW8EXN6</accession>
<evidence type="ECO:0000256" key="3">
    <source>
        <dbReference type="ARBA" id="ARBA00022692"/>
    </source>
</evidence>
<dbReference type="RefSeq" id="WP_402699234.1">
    <property type="nucleotide sequence ID" value="NZ_JBIUZV010000003.1"/>
</dbReference>
<evidence type="ECO:0000256" key="4">
    <source>
        <dbReference type="ARBA" id="ARBA00022989"/>
    </source>
</evidence>
<organism evidence="8 9">
    <name type="scientific">Herbaspirillum chlorophenolicum</name>
    <dbReference type="NCBI Taxonomy" id="211589"/>
    <lineage>
        <taxon>Bacteria</taxon>
        <taxon>Pseudomonadati</taxon>
        <taxon>Pseudomonadota</taxon>
        <taxon>Betaproteobacteria</taxon>
        <taxon>Burkholderiales</taxon>
        <taxon>Oxalobacteraceae</taxon>
        <taxon>Herbaspirillum</taxon>
    </lineage>
</organism>
<feature type="transmembrane region" description="Helical" evidence="6">
    <location>
        <begin position="215"/>
        <end position="231"/>
    </location>
</feature>
<feature type="domain" description="EamA" evidence="7">
    <location>
        <begin position="6"/>
        <end position="138"/>
    </location>
</feature>
<feature type="transmembrane region" description="Helical" evidence="6">
    <location>
        <begin position="268"/>
        <end position="287"/>
    </location>
</feature>
<protein>
    <submittedName>
        <fullName evidence="8">DMT family transporter</fullName>
    </submittedName>
</protein>
<feature type="transmembrane region" description="Helical" evidence="6">
    <location>
        <begin position="68"/>
        <end position="88"/>
    </location>
</feature>
<dbReference type="InterPro" id="IPR050638">
    <property type="entry name" value="AA-Vitamin_Transporters"/>
</dbReference>
<dbReference type="SUPFAM" id="SSF103481">
    <property type="entry name" value="Multidrug resistance efflux transporter EmrE"/>
    <property type="match status" value="2"/>
</dbReference>
<feature type="transmembrane region" description="Helical" evidence="6">
    <location>
        <begin position="243"/>
        <end position="262"/>
    </location>
</feature>
<dbReference type="PANTHER" id="PTHR32322">
    <property type="entry name" value="INNER MEMBRANE TRANSPORTER"/>
    <property type="match status" value="1"/>
</dbReference>
<keyword evidence="9" id="KW-1185">Reference proteome</keyword>
<evidence type="ECO:0000256" key="5">
    <source>
        <dbReference type="ARBA" id="ARBA00023136"/>
    </source>
</evidence>
<comment type="subcellular location">
    <subcellularLocation>
        <location evidence="1">Cell membrane</location>
        <topology evidence="1">Multi-pass membrane protein</topology>
    </subcellularLocation>
</comment>
<feature type="domain" description="EamA" evidence="7">
    <location>
        <begin position="153"/>
        <end position="283"/>
    </location>
</feature>
<sequence>MQLKYVWFPLGAVLIWAGNTVISKMSAGVIAPEDISFYRWVLAAVLMSPFLAKSTWDARAQIKPHLGKILVLALLGMVLFQSLAYFAAATSSATSMGIIASLMPLLTLLLSIQLLSEPPTVGTVAGGVLSLFGLAVLIGRGHPLALFDQGVVMGDLLMLLATISYGLYGVMLRRWALPLRTWQLLYMQVLMAVLLLFPGFVFGHHSPLTADNLPLLLYAGIAASIVSQFLWMKGVSHLGASHCSVFVNLMPIFTVAIAVLALGEDLHGYHAIGGGITLAGVLMAQILKQRLPGRARVG</sequence>
<dbReference type="InterPro" id="IPR037185">
    <property type="entry name" value="EmrE-like"/>
</dbReference>
<name>A0ABW8EXN6_9BURK</name>
<keyword evidence="3 6" id="KW-0812">Transmembrane</keyword>
<comment type="caution">
    <text evidence="8">The sequence shown here is derived from an EMBL/GenBank/DDBJ whole genome shotgun (WGS) entry which is preliminary data.</text>
</comment>
<keyword evidence="5 6" id="KW-0472">Membrane</keyword>
<feature type="transmembrane region" description="Helical" evidence="6">
    <location>
        <begin position="151"/>
        <end position="172"/>
    </location>
</feature>
<reference evidence="8 9" key="1">
    <citation type="submission" date="2024-10" db="EMBL/GenBank/DDBJ databases">
        <title>The Natural Products Discovery Center: Release of the First 8490 Sequenced Strains for Exploring Actinobacteria Biosynthetic Diversity.</title>
        <authorList>
            <person name="Kalkreuter E."/>
            <person name="Kautsar S.A."/>
            <person name="Yang D."/>
            <person name="Bader C.D."/>
            <person name="Teijaro C.N."/>
            <person name="Fluegel L."/>
            <person name="Davis C.M."/>
            <person name="Simpson J.R."/>
            <person name="Lauterbach L."/>
            <person name="Steele A.D."/>
            <person name="Gui C."/>
            <person name="Meng S."/>
            <person name="Li G."/>
            <person name="Viehrig K."/>
            <person name="Ye F."/>
            <person name="Su P."/>
            <person name="Kiefer A.F."/>
            <person name="Nichols A."/>
            <person name="Cepeda A.J."/>
            <person name="Yan W."/>
            <person name="Fan B."/>
            <person name="Jiang Y."/>
            <person name="Adhikari A."/>
            <person name="Zheng C.-J."/>
            <person name="Schuster L."/>
            <person name="Cowan T.M."/>
            <person name="Smanski M.J."/>
            <person name="Chevrette M.G."/>
            <person name="De Carvalho L.P.S."/>
            <person name="Shen B."/>
        </authorList>
    </citation>
    <scope>NUCLEOTIDE SEQUENCE [LARGE SCALE GENOMIC DNA]</scope>
    <source>
        <strain evidence="8 9">NPDC087045</strain>
    </source>
</reference>
<dbReference type="Proteomes" id="UP001617427">
    <property type="component" value="Unassembled WGS sequence"/>
</dbReference>
<feature type="transmembrane region" description="Helical" evidence="6">
    <location>
        <begin position="37"/>
        <end position="56"/>
    </location>
</feature>
<proteinExistence type="predicted"/>
<evidence type="ECO:0000259" key="7">
    <source>
        <dbReference type="Pfam" id="PF00892"/>
    </source>
</evidence>
<gene>
    <name evidence="8" type="ORF">ACIPEN_07105</name>
</gene>
<evidence type="ECO:0000313" key="9">
    <source>
        <dbReference type="Proteomes" id="UP001617427"/>
    </source>
</evidence>